<dbReference type="AlphaFoldDB" id="A0A7S4GFH5"/>
<reference evidence="3" key="1">
    <citation type="submission" date="2021-01" db="EMBL/GenBank/DDBJ databases">
        <authorList>
            <person name="Corre E."/>
            <person name="Pelletier E."/>
            <person name="Niang G."/>
            <person name="Scheremetjew M."/>
            <person name="Finn R."/>
            <person name="Kale V."/>
            <person name="Holt S."/>
            <person name="Cochrane G."/>
            <person name="Meng A."/>
            <person name="Brown T."/>
            <person name="Cohen L."/>
        </authorList>
    </citation>
    <scope>NUCLEOTIDE SEQUENCE</scope>
    <source>
        <strain evidence="3">CCMP1594</strain>
    </source>
</reference>
<evidence type="ECO:0000256" key="2">
    <source>
        <dbReference type="SAM" id="SignalP"/>
    </source>
</evidence>
<sequence length="156" mass="17282">MPWQKGGCLPVVLPVGHWAAVLVEAGRWKNARVLKVTRSRVIWFGRGSARRAGTARPQRDGPVSPGLGCAQPLKLLKTVAWAWGHAAGQTPHKVRTQPSIRPKHDQPHESCDSASDDSAPGAGQVAVRVKGRPRKYPYPEYPSIQQVTEKWEKWEK</sequence>
<name>A0A7S4GFH5_9EUGL</name>
<evidence type="ECO:0000313" key="3">
    <source>
        <dbReference type="EMBL" id="CAE0835289.1"/>
    </source>
</evidence>
<dbReference type="EMBL" id="HBJA01135542">
    <property type="protein sequence ID" value="CAE0835289.1"/>
    <property type="molecule type" value="Transcribed_RNA"/>
</dbReference>
<evidence type="ECO:0000256" key="1">
    <source>
        <dbReference type="SAM" id="MobiDB-lite"/>
    </source>
</evidence>
<keyword evidence="2" id="KW-0732">Signal</keyword>
<proteinExistence type="predicted"/>
<protein>
    <submittedName>
        <fullName evidence="3">Uncharacterized protein</fullName>
    </submittedName>
</protein>
<organism evidence="3">
    <name type="scientific">Eutreptiella gymnastica</name>
    <dbReference type="NCBI Taxonomy" id="73025"/>
    <lineage>
        <taxon>Eukaryota</taxon>
        <taxon>Discoba</taxon>
        <taxon>Euglenozoa</taxon>
        <taxon>Euglenida</taxon>
        <taxon>Spirocuta</taxon>
        <taxon>Euglenophyceae</taxon>
        <taxon>Eutreptiales</taxon>
        <taxon>Eutreptiaceae</taxon>
        <taxon>Eutreptiella</taxon>
    </lineage>
</organism>
<accession>A0A7S4GFH5</accession>
<feature type="chain" id="PRO_5030572245" evidence="2">
    <location>
        <begin position="26"/>
        <end position="156"/>
    </location>
</feature>
<gene>
    <name evidence="3" type="ORF">EGYM00163_LOCUS46597</name>
</gene>
<feature type="compositionally biased region" description="Basic and acidic residues" evidence="1">
    <location>
        <begin position="102"/>
        <end position="111"/>
    </location>
</feature>
<feature type="region of interest" description="Disordered" evidence="1">
    <location>
        <begin position="87"/>
        <end position="140"/>
    </location>
</feature>
<feature type="signal peptide" evidence="2">
    <location>
        <begin position="1"/>
        <end position="25"/>
    </location>
</feature>